<dbReference type="EMBL" id="CAADRM010000060">
    <property type="protein sequence ID" value="VFU12961.1"/>
    <property type="molecule type" value="Genomic_DNA"/>
</dbReference>
<dbReference type="Pfam" id="PF07332">
    <property type="entry name" value="Phage_holin_3_6"/>
    <property type="match status" value="1"/>
</dbReference>
<proteinExistence type="predicted"/>
<feature type="transmembrane region" description="Helical" evidence="1">
    <location>
        <begin position="112"/>
        <end position="134"/>
    </location>
</feature>
<keyword evidence="1" id="KW-0472">Membrane</keyword>
<dbReference type="InterPro" id="IPR009937">
    <property type="entry name" value="Phage_holin_3_6"/>
</dbReference>
<accession>A0A485LX89</accession>
<feature type="transmembrane region" description="Helical" evidence="1">
    <location>
        <begin position="80"/>
        <end position="106"/>
    </location>
</feature>
<reference evidence="2" key="1">
    <citation type="submission" date="2019-03" db="EMBL/GenBank/DDBJ databases">
        <authorList>
            <person name="Hao L."/>
        </authorList>
    </citation>
    <scope>NUCLEOTIDE SEQUENCE</scope>
</reference>
<gene>
    <name evidence="2" type="ORF">SCFA_1520001</name>
</gene>
<evidence type="ECO:0008006" key="3">
    <source>
        <dbReference type="Google" id="ProtNLM"/>
    </source>
</evidence>
<evidence type="ECO:0000313" key="2">
    <source>
        <dbReference type="EMBL" id="VFU12961.1"/>
    </source>
</evidence>
<protein>
    <recommendedName>
        <fullName evidence="3">Phage holin family protein</fullName>
    </recommendedName>
</protein>
<organism evidence="2">
    <name type="scientific">anaerobic digester metagenome</name>
    <dbReference type="NCBI Taxonomy" id="1263854"/>
    <lineage>
        <taxon>unclassified sequences</taxon>
        <taxon>metagenomes</taxon>
        <taxon>ecological metagenomes</taxon>
    </lineage>
</organism>
<name>A0A485LX89_9ZZZZ</name>
<keyword evidence="1" id="KW-1133">Transmembrane helix</keyword>
<keyword evidence="1" id="KW-0812">Transmembrane</keyword>
<evidence type="ECO:0000256" key="1">
    <source>
        <dbReference type="SAM" id="Phobius"/>
    </source>
</evidence>
<dbReference type="AlphaFoldDB" id="A0A485LX89"/>
<sequence>MGKKAVLSRLEKRNRPLQRKPAVYAASLPGRQEKIMEKYENMSLAALLAHAVSLIRTLVSDQKTYLKTAVQGSVRTGLTGITLGGAGLIFLALSGVFLLITLTLLLNVWFPPWASALIMTFLLLLCGLVLGIAGMRKARRGVRRAQVDMGRIKEDIAWLKES</sequence>